<feature type="domain" description="DUF4340" evidence="1">
    <location>
        <begin position="74"/>
        <end position="235"/>
    </location>
</feature>
<evidence type="ECO:0000313" key="2">
    <source>
        <dbReference type="EMBL" id="SCJ75802.1"/>
    </source>
</evidence>
<dbReference type="AlphaFoldDB" id="A0A1C6J1A3"/>
<accession>A0A1C6J1A3</accession>
<name>A0A1C6J1A3_9FIRM</name>
<organism evidence="2">
    <name type="scientific">uncultured Anaerotruncus sp</name>
    <dbReference type="NCBI Taxonomy" id="905011"/>
    <lineage>
        <taxon>Bacteria</taxon>
        <taxon>Bacillati</taxon>
        <taxon>Bacillota</taxon>
        <taxon>Clostridia</taxon>
        <taxon>Eubacteriales</taxon>
        <taxon>Oscillospiraceae</taxon>
        <taxon>Anaerotruncus</taxon>
        <taxon>environmental samples</taxon>
    </lineage>
</organism>
<proteinExistence type="predicted"/>
<reference evidence="2" key="1">
    <citation type="submission" date="2015-09" db="EMBL/GenBank/DDBJ databases">
        <authorList>
            <consortium name="Pathogen Informatics"/>
        </authorList>
    </citation>
    <scope>NUCLEOTIDE SEQUENCE</scope>
    <source>
        <strain evidence="2">2789STDY5834896</strain>
    </source>
</reference>
<evidence type="ECO:0000259" key="1">
    <source>
        <dbReference type="Pfam" id="PF14238"/>
    </source>
</evidence>
<dbReference type="InterPro" id="IPR025641">
    <property type="entry name" value="DUF4340"/>
</dbReference>
<sequence length="460" mass="49555">MGKKQKRTIFLLLGALLVVAAAIAVLLLLPEKEEGGQDGPSVVLTDRPVDEVASLAVENEKGSYQFIQVTTGSWQVPSLGDIPLGKNKIYECSKTAAKISATQKVSDSADDNAKYGLDQIQGTATVTYTDGTSVKLEFGDEIDGGGRYFRIAGKDAIYAGSANALAYLTGQDLDLIDLELSPYDSTSSDNLKRAEFQNASGVFVIENIQSQQVTDGYGNFFKYRVSGAAQGYVDPTFFAENFTNLVQFRASSAIAVDPTPEQLAGYGLDAPQSYLLLGEGDSAIKVLIGRADGDIYYAMRDGYPVVFKLADYVVNWLEISPFDILNKYATAPAMDQVREVTLDIGGEKTVLAVTDAATRTGTCNGQATDAKLFGEMYQLLCSARPEEQTGSAQKGEQVAAITFTYNDGNQDVMALFSTESRKLLVQKNGQDLGLARRALLDALKQGAENLQAGKQVSKQW</sequence>
<gene>
    <name evidence="2" type="ORF">SAMEA3545359_01835</name>
</gene>
<protein>
    <recommendedName>
        <fullName evidence="1">DUF4340 domain-containing protein</fullName>
    </recommendedName>
</protein>
<dbReference type="EMBL" id="FMHG01000001">
    <property type="protein sequence ID" value="SCJ75802.1"/>
    <property type="molecule type" value="Genomic_DNA"/>
</dbReference>
<dbReference type="Pfam" id="PF14238">
    <property type="entry name" value="DUF4340"/>
    <property type="match status" value="2"/>
</dbReference>
<feature type="domain" description="DUF4340" evidence="1">
    <location>
        <begin position="247"/>
        <end position="360"/>
    </location>
</feature>